<evidence type="ECO:0000256" key="10">
    <source>
        <dbReference type="ARBA" id="ARBA00023180"/>
    </source>
</evidence>
<dbReference type="GO" id="GO:0004930">
    <property type="term" value="F:G protein-coupled receptor activity"/>
    <property type="evidence" value="ECO:0007669"/>
    <property type="project" value="UniProtKB-KW"/>
</dbReference>
<evidence type="ECO:0000256" key="5">
    <source>
        <dbReference type="ARBA" id="ARBA00022692"/>
    </source>
</evidence>
<gene>
    <name evidence="16" type="primary">LOC109684828</name>
</gene>
<keyword evidence="5 14" id="KW-0812">Transmembrane</keyword>
<evidence type="ECO:0000313" key="15">
    <source>
        <dbReference type="Proteomes" id="UP001732720"/>
    </source>
</evidence>
<dbReference type="SUPFAM" id="SSF81321">
    <property type="entry name" value="Family A G protein-coupled receptor-like"/>
    <property type="match status" value="1"/>
</dbReference>
<dbReference type="Gene3D" id="1.20.1070.10">
    <property type="entry name" value="Rhodopsin 7-helix transmembrane proteins"/>
    <property type="match status" value="1"/>
</dbReference>
<evidence type="ECO:0000256" key="4">
    <source>
        <dbReference type="ARBA" id="ARBA00022606"/>
    </source>
</evidence>
<reference evidence="16" key="1">
    <citation type="submission" date="2025-08" db="UniProtKB">
        <authorList>
            <consortium name="RefSeq"/>
        </authorList>
    </citation>
    <scope>IDENTIFICATION</scope>
</reference>
<evidence type="ECO:0000256" key="6">
    <source>
        <dbReference type="ARBA" id="ARBA00022989"/>
    </source>
</evidence>
<evidence type="ECO:0000256" key="11">
    <source>
        <dbReference type="ARBA" id="ARBA00023224"/>
    </source>
</evidence>
<keyword evidence="15" id="KW-1185">Reference proteome</keyword>
<comment type="subcellular location">
    <subcellularLocation>
        <location evidence="1 14">Membrane</location>
        <topology evidence="1 14">Multi-pass membrane protein</topology>
    </subcellularLocation>
</comment>
<comment type="function">
    <text evidence="12">Receptor that may play a role in the perception of bitterness and is gustducin-linked. May play a role in sensing the chemical composition of the gastrointestinal content. The activity of this receptor may stimulate alpha gustducin, mediate PLC-beta-2 activation and lead to the gating of TRPM5.</text>
</comment>
<keyword evidence="10" id="KW-0325">Glycoprotein</keyword>
<comment type="similarity">
    <text evidence="2 13">Belongs to the G-protein coupled receptor T2R family.</text>
</comment>
<evidence type="ECO:0000256" key="14">
    <source>
        <dbReference type="RuleBase" id="RU004424"/>
    </source>
</evidence>
<dbReference type="GO" id="GO:0033038">
    <property type="term" value="F:bitter taste receptor activity"/>
    <property type="evidence" value="ECO:0007669"/>
    <property type="project" value="InterPro"/>
</dbReference>
<name>A0A8B7UCQ0_CASCN</name>
<organism evidence="16">
    <name type="scientific">Castor canadensis</name>
    <name type="common">American beaver</name>
    <dbReference type="NCBI Taxonomy" id="51338"/>
    <lineage>
        <taxon>Eukaryota</taxon>
        <taxon>Metazoa</taxon>
        <taxon>Chordata</taxon>
        <taxon>Craniata</taxon>
        <taxon>Vertebrata</taxon>
        <taxon>Euteleostomi</taxon>
        <taxon>Mammalia</taxon>
        <taxon>Eutheria</taxon>
        <taxon>Euarchontoglires</taxon>
        <taxon>Glires</taxon>
        <taxon>Rodentia</taxon>
        <taxon>Castorimorpha</taxon>
        <taxon>Castoridae</taxon>
        <taxon>Castor</taxon>
    </lineage>
</organism>
<protein>
    <recommendedName>
        <fullName evidence="14">Taste receptor type 2</fullName>
    </recommendedName>
</protein>
<dbReference type="RefSeq" id="XP_020016989.2">
    <property type="nucleotide sequence ID" value="XM_020161400.2"/>
</dbReference>
<accession>A0A8B7UCQ0</accession>
<dbReference type="InterPro" id="IPR007960">
    <property type="entry name" value="TAS2R"/>
</dbReference>
<dbReference type="InterPro" id="IPR017452">
    <property type="entry name" value="GPCR_Rhodpsn_7TM"/>
</dbReference>
<dbReference type="FunFam" id="1.20.1070.10:FF:000042">
    <property type="entry name" value="Taste receptor type 2 member 7"/>
    <property type="match status" value="1"/>
</dbReference>
<keyword evidence="3 14" id="KW-0919">Taste</keyword>
<dbReference type="PROSITE" id="PS50262">
    <property type="entry name" value="G_PROTEIN_RECEP_F1_2"/>
    <property type="match status" value="1"/>
</dbReference>
<evidence type="ECO:0000256" key="8">
    <source>
        <dbReference type="ARBA" id="ARBA00023136"/>
    </source>
</evidence>
<dbReference type="Pfam" id="PF05296">
    <property type="entry name" value="TAS2R"/>
    <property type="match status" value="1"/>
</dbReference>
<dbReference type="GeneID" id="109684828"/>
<keyword evidence="8 14" id="KW-0472">Membrane</keyword>
<evidence type="ECO:0000256" key="1">
    <source>
        <dbReference type="ARBA" id="ARBA00004141"/>
    </source>
</evidence>
<evidence type="ECO:0000256" key="9">
    <source>
        <dbReference type="ARBA" id="ARBA00023170"/>
    </source>
</evidence>
<evidence type="ECO:0000256" key="2">
    <source>
        <dbReference type="ARBA" id="ARBA00007376"/>
    </source>
</evidence>
<dbReference type="AlphaFoldDB" id="A0A8B7UCQ0"/>
<dbReference type="GO" id="GO:0016020">
    <property type="term" value="C:membrane"/>
    <property type="evidence" value="ECO:0007669"/>
    <property type="project" value="UniProtKB-SubCell"/>
</dbReference>
<evidence type="ECO:0000256" key="13">
    <source>
        <dbReference type="RuleBase" id="RU004423"/>
    </source>
</evidence>
<proteinExistence type="inferred from homology"/>
<dbReference type="KEGG" id="ccan:109684828"/>
<evidence type="ECO:0000256" key="7">
    <source>
        <dbReference type="ARBA" id="ARBA00023040"/>
    </source>
</evidence>
<dbReference type="PANTHER" id="PTHR11394">
    <property type="entry name" value="TASTE RECEPTOR TYPE 2"/>
    <property type="match status" value="1"/>
</dbReference>
<keyword evidence="7 14" id="KW-0297">G-protein coupled receptor</keyword>
<dbReference type="PANTHER" id="PTHR11394:SF31">
    <property type="entry name" value="TASTE RECEPTOR TYPE 2 MEMBER 8"/>
    <property type="match status" value="1"/>
</dbReference>
<keyword evidence="9 14" id="KW-0675">Receptor</keyword>
<dbReference type="Proteomes" id="UP001732720">
    <property type="component" value="Chromosome 6"/>
</dbReference>
<evidence type="ECO:0000313" key="16">
    <source>
        <dbReference type="RefSeq" id="XP_020016989.2"/>
    </source>
</evidence>
<evidence type="ECO:0000256" key="12">
    <source>
        <dbReference type="ARBA" id="ARBA00024847"/>
    </source>
</evidence>
<keyword evidence="11 14" id="KW-0807">Transducer</keyword>
<dbReference type="OrthoDB" id="8876749at2759"/>
<keyword evidence="4 14" id="KW-0716">Sensory transduction</keyword>
<evidence type="ECO:0000256" key="3">
    <source>
        <dbReference type="ARBA" id="ARBA00022480"/>
    </source>
</evidence>
<keyword evidence="6" id="KW-1133">Transmembrane helix</keyword>
<sequence length="303" mass="35481">MFTTEAIFIIIISVEFIVGVLGNGYIVLVNWIDWIKKKKISSIDYILTSLAISRICLVGTIVLHGILIVLYPHAYENHKLQVFLFSFWTIFNYLSMYFVTCLSVFYFLKVASFSHPLFLWLKWRIDRMVHWILLGCFAISLLVFFVLEPILSCTFKVHRITNHKRNGTEMFNVSKIHYFEPLTLFNLFAMIPFIISLISFFLLMVSLWRHTKQMKLNATGCRDPSIEAHVRAMKIIISFFFFFFIYCVVSLLVTFSYLMVEQKLIMMIGEIIAILYPLGHSLMLILGNNKLRQASVKMLMCRK</sequence>